<gene>
    <name evidence="1" type="ORF">EZS28_043233</name>
</gene>
<evidence type="ECO:0000313" key="2">
    <source>
        <dbReference type="Proteomes" id="UP000324800"/>
    </source>
</evidence>
<evidence type="ECO:0000313" key="1">
    <source>
        <dbReference type="EMBL" id="KAA6361240.1"/>
    </source>
</evidence>
<comment type="caution">
    <text evidence="1">The sequence shown here is derived from an EMBL/GenBank/DDBJ whole genome shotgun (WGS) entry which is preliminary data.</text>
</comment>
<dbReference type="Proteomes" id="UP000324800">
    <property type="component" value="Unassembled WGS sequence"/>
</dbReference>
<feature type="non-terminal residue" evidence="1">
    <location>
        <position position="28"/>
    </location>
</feature>
<proteinExistence type="predicted"/>
<name>A0A5J4TTA7_9EUKA</name>
<dbReference type="AlphaFoldDB" id="A0A5J4TTA7"/>
<accession>A0A5J4TTA7</accession>
<reference evidence="1 2" key="1">
    <citation type="submission" date="2019-03" db="EMBL/GenBank/DDBJ databases">
        <title>Single cell metagenomics reveals metabolic interactions within the superorganism composed of flagellate Streblomastix strix and complex community of Bacteroidetes bacteria on its surface.</title>
        <authorList>
            <person name="Treitli S.C."/>
            <person name="Kolisko M."/>
            <person name="Husnik F."/>
            <person name="Keeling P."/>
            <person name="Hampl V."/>
        </authorList>
    </citation>
    <scope>NUCLEOTIDE SEQUENCE [LARGE SCALE GENOMIC DNA]</scope>
    <source>
        <strain evidence="1">ST1C</strain>
    </source>
</reference>
<sequence length="28" mass="3112">MVYCMNHIPLDGGPLDRRLGLSSKDGYC</sequence>
<protein>
    <submittedName>
        <fullName evidence="1">Uncharacterized protein</fullName>
    </submittedName>
</protein>
<organism evidence="1 2">
    <name type="scientific">Streblomastix strix</name>
    <dbReference type="NCBI Taxonomy" id="222440"/>
    <lineage>
        <taxon>Eukaryota</taxon>
        <taxon>Metamonada</taxon>
        <taxon>Preaxostyla</taxon>
        <taxon>Oxymonadida</taxon>
        <taxon>Streblomastigidae</taxon>
        <taxon>Streblomastix</taxon>
    </lineage>
</organism>
<dbReference type="EMBL" id="SNRW01025828">
    <property type="protein sequence ID" value="KAA6361240.1"/>
    <property type="molecule type" value="Genomic_DNA"/>
</dbReference>